<name>K2GEM8_9BACT</name>
<protein>
    <recommendedName>
        <fullName evidence="1">YbaK/aminoacyl-tRNA synthetase-associated domain-containing protein</fullName>
    </recommendedName>
</protein>
<organism evidence="2">
    <name type="scientific">uncultured bacterium</name>
    <name type="common">gcode 4</name>
    <dbReference type="NCBI Taxonomy" id="1234023"/>
    <lineage>
        <taxon>Bacteria</taxon>
        <taxon>environmental samples</taxon>
    </lineage>
</organism>
<dbReference type="Gene3D" id="3.90.960.10">
    <property type="entry name" value="YbaK/aminoacyl-tRNA synthetase-associated domain"/>
    <property type="match status" value="1"/>
</dbReference>
<dbReference type="EMBL" id="AMFJ01000303">
    <property type="protein sequence ID" value="EKE28684.1"/>
    <property type="molecule type" value="Genomic_DNA"/>
</dbReference>
<dbReference type="SUPFAM" id="SSF55826">
    <property type="entry name" value="YbaK/ProRS associated domain"/>
    <property type="match status" value="1"/>
</dbReference>
<reference evidence="2" key="1">
    <citation type="journal article" date="2012" name="Science">
        <title>Fermentation, hydrogen, and sulfur metabolism in multiple uncultivated bacterial phyla.</title>
        <authorList>
            <person name="Wrighton K.C."/>
            <person name="Thomas B.C."/>
            <person name="Sharon I."/>
            <person name="Miller C.S."/>
            <person name="Castelle C.J."/>
            <person name="VerBerkmoes N.C."/>
            <person name="Wilkins M.J."/>
            <person name="Hettich R.L."/>
            <person name="Lipton M.S."/>
            <person name="Williams K.H."/>
            <person name="Long P.E."/>
            <person name="Banfield J.F."/>
        </authorList>
    </citation>
    <scope>NUCLEOTIDE SEQUENCE [LARGE SCALE GENOMIC DNA]</scope>
</reference>
<comment type="caution">
    <text evidence="2">The sequence shown here is derived from an EMBL/GenBank/DDBJ whole genome shotgun (WGS) entry which is preliminary data.</text>
</comment>
<dbReference type="AlphaFoldDB" id="K2GEM8"/>
<proteinExistence type="predicted"/>
<accession>K2GEM8</accession>
<gene>
    <name evidence="2" type="ORF">ACD_3C00029G0007</name>
</gene>
<feature type="domain" description="YbaK/aminoacyl-tRNA synthetase-associated" evidence="1">
    <location>
        <begin position="47"/>
        <end position="146"/>
    </location>
</feature>
<dbReference type="Pfam" id="PF04073">
    <property type="entry name" value="tRNA_edit"/>
    <property type="match status" value="1"/>
</dbReference>
<dbReference type="InterPro" id="IPR007214">
    <property type="entry name" value="YbaK/aa-tRNA-synth-assoc-dom"/>
</dbReference>
<evidence type="ECO:0000313" key="2">
    <source>
        <dbReference type="EMBL" id="EKE28684.1"/>
    </source>
</evidence>
<evidence type="ECO:0000259" key="1">
    <source>
        <dbReference type="Pfam" id="PF04073"/>
    </source>
</evidence>
<sequence>MITNYENIKRILNELSISFDEIDHEISHSCDESKKFREEQWLVWLGSKNIVFHCKWSFYLVVTHWDKQIKARNFKKEFWSKDIRFANQEEISPILDAVIWSIPPFGFLNADIKIFIDSEIIRHEHFIFNPSIPTKSIRIPSSELSRIYSSLRNEIRYFIHEGDEFEILDSSDIS</sequence>
<dbReference type="InterPro" id="IPR036754">
    <property type="entry name" value="YbaK/aa-tRNA-synt-asso_dom_sf"/>
</dbReference>
<dbReference type="GO" id="GO:0002161">
    <property type="term" value="F:aminoacyl-tRNA deacylase activity"/>
    <property type="evidence" value="ECO:0007669"/>
    <property type="project" value="InterPro"/>
</dbReference>